<keyword evidence="3" id="KW-0808">Transferase</keyword>
<evidence type="ECO:0000256" key="5">
    <source>
        <dbReference type="ARBA" id="ARBA00022777"/>
    </source>
</evidence>
<keyword evidence="8" id="KW-1208">Phospholipid metabolism</keyword>
<evidence type="ECO:0000256" key="1">
    <source>
        <dbReference type="ARBA" id="ARBA00001946"/>
    </source>
</evidence>
<keyword evidence="5 10" id="KW-0418">Kinase</keyword>
<evidence type="ECO:0000256" key="8">
    <source>
        <dbReference type="ARBA" id="ARBA00023264"/>
    </source>
</evidence>
<dbReference type="InterPro" id="IPR001206">
    <property type="entry name" value="Diacylglycerol_kinase_cat_dom"/>
</dbReference>
<evidence type="ECO:0000259" key="9">
    <source>
        <dbReference type="PROSITE" id="PS50146"/>
    </source>
</evidence>
<keyword evidence="4" id="KW-0547">Nucleotide-binding</keyword>
<dbReference type="GO" id="GO:0005524">
    <property type="term" value="F:ATP binding"/>
    <property type="evidence" value="ECO:0007669"/>
    <property type="project" value="UniProtKB-KW"/>
</dbReference>
<comment type="caution">
    <text evidence="10">The sequence shown here is derived from an EMBL/GenBank/DDBJ whole genome shotgun (WGS) entry which is preliminary data.</text>
</comment>
<proteinExistence type="inferred from homology"/>
<dbReference type="PROSITE" id="PS50146">
    <property type="entry name" value="DAGK"/>
    <property type="match status" value="1"/>
</dbReference>
<protein>
    <submittedName>
        <fullName evidence="10">Diacylglycerol kinase</fullName>
    </submittedName>
</protein>
<gene>
    <name evidence="10" type="ORF">CRM92_09575</name>
</gene>
<dbReference type="Pfam" id="PF19279">
    <property type="entry name" value="YegS_C"/>
    <property type="match status" value="1"/>
</dbReference>
<keyword evidence="7" id="KW-0444">Lipid biosynthesis</keyword>
<evidence type="ECO:0000313" key="11">
    <source>
        <dbReference type="Proteomes" id="UP000219947"/>
    </source>
</evidence>
<sequence length="363" mass="38748">MSLFRNLVGASAAAATLTAVARRVRKHAQRIVTPLGIWSTLPVAQERHVGIVYNPSKSSTHAVVNILERTVVANGWKPALASTTLIDEPGTQAALDLIDRGVDTLLAVGGDGTVRAVAAAIQEARSRGKDVTLGIIPLGTGNLLARNLRLPITDIAACINIALNGTHQMVDAIDMSAESAEGDVTNHMFYVMSGAGFDALVMNDANEDLKARIGWLAYVHSGLNHIFGHSHKVRIQLDDDEPFEARVRSVLIANCGRLQGGLQLTDITEVNDGNLEVIIVSPRTILEWGLLTAKVVRRALPGSSRTSLPVMRHYVGHRVSLDMLSGAQPIEVDGDLAPSAIRLQARIVPSALSVNVHPDALTT</sequence>
<dbReference type="SMART" id="SM00046">
    <property type="entry name" value="DAGKc"/>
    <property type="match status" value="1"/>
</dbReference>
<dbReference type="Gene3D" id="3.40.50.10330">
    <property type="entry name" value="Probable inorganic polyphosphate/atp-NAD kinase, domain 1"/>
    <property type="match status" value="1"/>
</dbReference>
<feature type="domain" description="DAGKc" evidence="9">
    <location>
        <begin position="44"/>
        <end position="179"/>
    </location>
</feature>
<dbReference type="PANTHER" id="PTHR12358">
    <property type="entry name" value="SPHINGOSINE KINASE"/>
    <property type="match status" value="1"/>
</dbReference>
<keyword evidence="7" id="KW-0443">Lipid metabolism</keyword>
<keyword evidence="7" id="KW-0594">Phospholipid biosynthesis</keyword>
<dbReference type="RefSeq" id="WP_098043066.1">
    <property type="nucleotide sequence ID" value="NZ_CAJPNU010000018.1"/>
</dbReference>
<dbReference type="InterPro" id="IPR045540">
    <property type="entry name" value="YegS/DAGK_C"/>
</dbReference>
<dbReference type="PANTHER" id="PTHR12358:SF54">
    <property type="entry name" value="SPHINGOSINE KINASE RELATED PROTEIN"/>
    <property type="match status" value="1"/>
</dbReference>
<dbReference type="InterPro" id="IPR017438">
    <property type="entry name" value="ATP-NAD_kinase_N"/>
</dbReference>
<evidence type="ECO:0000256" key="3">
    <source>
        <dbReference type="ARBA" id="ARBA00022679"/>
    </source>
</evidence>
<keyword evidence="11" id="KW-1185">Reference proteome</keyword>
<dbReference type="Gene3D" id="2.60.200.40">
    <property type="match status" value="1"/>
</dbReference>
<dbReference type="Pfam" id="PF00781">
    <property type="entry name" value="DAGK_cat"/>
    <property type="match status" value="1"/>
</dbReference>
<dbReference type="EMBL" id="PDEV01000005">
    <property type="protein sequence ID" value="PEN15524.1"/>
    <property type="molecule type" value="Genomic_DNA"/>
</dbReference>
<dbReference type="GO" id="GO:0008654">
    <property type="term" value="P:phospholipid biosynthetic process"/>
    <property type="evidence" value="ECO:0007669"/>
    <property type="project" value="UniProtKB-KW"/>
</dbReference>
<evidence type="ECO:0000256" key="6">
    <source>
        <dbReference type="ARBA" id="ARBA00022840"/>
    </source>
</evidence>
<comment type="cofactor">
    <cofactor evidence="1">
        <name>Mg(2+)</name>
        <dbReference type="ChEBI" id="CHEBI:18420"/>
    </cofactor>
</comment>
<evidence type="ECO:0000256" key="4">
    <source>
        <dbReference type="ARBA" id="ARBA00022741"/>
    </source>
</evidence>
<name>A0A2A8D3S0_9MICC</name>
<organism evidence="10 11">
    <name type="scientific">Rothia dentocariosa</name>
    <dbReference type="NCBI Taxonomy" id="2047"/>
    <lineage>
        <taxon>Bacteria</taxon>
        <taxon>Bacillati</taxon>
        <taxon>Actinomycetota</taxon>
        <taxon>Actinomycetes</taxon>
        <taxon>Micrococcales</taxon>
        <taxon>Micrococcaceae</taxon>
        <taxon>Rothia</taxon>
    </lineage>
</organism>
<dbReference type="AlphaFoldDB" id="A0A2A8D3S0"/>
<evidence type="ECO:0000256" key="7">
    <source>
        <dbReference type="ARBA" id="ARBA00023209"/>
    </source>
</evidence>
<dbReference type="SUPFAM" id="SSF111331">
    <property type="entry name" value="NAD kinase/diacylglycerol kinase-like"/>
    <property type="match status" value="1"/>
</dbReference>
<reference evidence="10" key="1">
    <citation type="submission" date="2017-10" db="EMBL/GenBank/DDBJ databases">
        <title>Kefir isolates.</title>
        <authorList>
            <person name="Kim Y."/>
            <person name="Blasche S."/>
        </authorList>
    </citation>
    <scope>NUCLEOTIDE SEQUENCE [LARGE SCALE GENOMIC DNA]</scope>
    <source>
        <strain evidence="10">OG2-2</strain>
    </source>
</reference>
<keyword evidence="6" id="KW-0067">ATP-binding</keyword>
<dbReference type="InterPro" id="IPR050187">
    <property type="entry name" value="Lipid_Phosphate_FormReg"/>
</dbReference>
<accession>A0A2A8D3S0</accession>
<dbReference type="InterPro" id="IPR016064">
    <property type="entry name" value="NAD/diacylglycerol_kinase_sf"/>
</dbReference>
<dbReference type="GO" id="GO:0016301">
    <property type="term" value="F:kinase activity"/>
    <property type="evidence" value="ECO:0007669"/>
    <property type="project" value="UniProtKB-KW"/>
</dbReference>
<evidence type="ECO:0000256" key="2">
    <source>
        <dbReference type="ARBA" id="ARBA00005983"/>
    </source>
</evidence>
<dbReference type="Proteomes" id="UP000219947">
    <property type="component" value="Unassembled WGS sequence"/>
</dbReference>
<comment type="similarity">
    <text evidence="2">Belongs to the diacylglycerol/lipid kinase family.</text>
</comment>
<evidence type="ECO:0000313" key="10">
    <source>
        <dbReference type="EMBL" id="PEN15524.1"/>
    </source>
</evidence>